<dbReference type="InterPro" id="IPR013216">
    <property type="entry name" value="Methyltransf_11"/>
</dbReference>
<feature type="compositionally biased region" description="Basic and acidic residues" evidence="1">
    <location>
        <begin position="153"/>
        <end position="174"/>
    </location>
</feature>
<feature type="region of interest" description="Disordered" evidence="1">
    <location>
        <begin position="137"/>
        <end position="267"/>
    </location>
</feature>
<evidence type="ECO:0000256" key="2">
    <source>
        <dbReference type="SAM" id="Phobius"/>
    </source>
</evidence>
<feature type="compositionally biased region" description="Basic and acidic residues" evidence="1">
    <location>
        <begin position="605"/>
        <end position="618"/>
    </location>
</feature>
<gene>
    <name evidence="4" type="ORF">Cvel_10919</name>
</gene>
<dbReference type="GO" id="GO:0008757">
    <property type="term" value="F:S-adenosylmethionine-dependent methyltransferase activity"/>
    <property type="evidence" value="ECO:0007669"/>
    <property type="project" value="InterPro"/>
</dbReference>
<organism evidence="4">
    <name type="scientific">Chromera velia CCMP2878</name>
    <dbReference type="NCBI Taxonomy" id="1169474"/>
    <lineage>
        <taxon>Eukaryota</taxon>
        <taxon>Sar</taxon>
        <taxon>Alveolata</taxon>
        <taxon>Colpodellida</taxon>
        <taxon>Chromeraceae</taxon>
        <taxon>Chromera</taxon>
    </lineage>
</organism>
<accession>A0A0G4I4M8</accession>
<dbReference type="SUPFAM" id="SSF53335">
    <property type="entry name" value="S-adenosyl-L-methionine-dependent methyltransferases"/>
    <property type="match status" value="1"/>
</dbReference>
<evidence type="ECO:0000313" key="4">
    <source>
        <dbReference type="EMBL" id="CEM51889.1"/>
    </source>
</evidence>
<dbReference type="EMBL" id="CDMZ01005080">
    <property type="protein sequence ID" value="CEM51889.1"/>
    <property type="molecule type" value="Genomic_DNA"/>
</dbReference>
<dbReference type="AlphaFoldDB" id="A0A0G4I4M8"/>
<feature type="compositionally biased region" description="Acidic residues" evidence="1">
    <location>
        <begin position="285"/>
        <end position="296"/>
    </location>
</feature>
<dbReference type="VEuPathDB" id="CryptoDB:Cvel_10919"/>
<name>A0A0G4I4M8_9ALVE</name>
<dbReference type="InterPro" id="IPR029063">
    <property type="entry name" value="SAM-dependent_MTases_sf"/>
</dbReference>
<sequence length="689" mass="77441">MVGLTRSSKCASFLAGACLSLQFSGIDSVPSLAGIRRSPKLPSRHWPDRGRKGESTMVHFVRLLLVFACLCACLEGFSLNRVPSPLSRLASPLPPKAPRPAPLPQVGDGPLLSAFCHQGASFVCRRSRGELVLRSTARETEKEIETGAGAGVRLKEVGRGGRDKSKQDEKKSISEEEEDEVEEEVDLDDQDEDLEDEDEEEEEEEEDGEGEEDIDTINELLEELGEASEDWEQTELEEDEEEVSVEQETKKKKEETEKEAKVYSPDQLAKLLEEREKKIVVADLSPEELAEEEEEGKAEADKKPFRPSRPYGFLERSRKEFLLDRETLKPFVNKMAIRLYDRQAQQLFGRRRSISEEGSPREDVSIWGKKEKGVLSAFRFLDGNAAFESEIEIREGGDVNAVRHLQDKEIGPAVRWIETNYLRQLLKRMKKRKTIRIVDLGFGGQSSPPSGAQLEVWAEFLAAVREIDPEIQLSYTAIDAAPIPLKDTQLLKSICEDEYGFKKFSLITATLPFIPLPSRKYDLVVFNNAIDAIDDKLRAVWEAGRILRKGGLMLLGVENDSLSARLMGFPCSIDKTLRSFGGPGRKFKTPIFWMKEKRKGPLRPQSDKKDRGAEDLPPELRKGSGIDFSLIFSSLVNRVYPGEKDLVILQRSSVLSEPGESDALVERDSGSFGWLQRAIGNIVQSQQRK</sequence>
<feature type="domain" description="Methyltransferase type 11" evidence="3">
    <location>
        <begin position="497"/>
        <end position="554"/>
    </location>
</feature>
<feature type="region of interest" description="Disordered" evidence="1">
    <location>
        <begin position="285"/>
        <end position="304"/>
    </location>
</feature>
<keyword evidence="2" id="KW-0472">Membrane</keyword>
<keyword evidence="2" id="KW-1133">Transmembrane helix</keyword>
<dbReference type="Gene3D" id="3.40.50.150">
    <property type="entry name" value="Vaccinia Virus protein VP39"/>
    <property type="match status" value="1"/>
</dbReference>
<evidence type="ECO:0000256" key="1">
    <source>
        <dbReference type="SAM" id="MobiDB-lite"/>
    </source>
</evidence>
<reference evidence="4" key="1">
    <citation type="submission" date="2014-11" db="EMBL/GenBank/DDBJ databases">
        <authorList>
            <person name="Otto D Thomas"/>
            <person name="Naeem Raeece"/>
        </authorList>
    </citation>
    <scope>NUCLEOTIDE SEQUENCE</scope>
</reference>
<proteinExistence type="predicted"/>
<feature type="transmembrane region" description="Helical" evidence="2">
    <location>
        <begin position="57"/>
        <end position="79"/>
    </location>
</feature>
<keyword evidence="2" id="KW-0812">Transmembrane</keyword>
<feature type="region of interest" description="Disordered" evidence="1">
    <location>
        <begin position="598"/>
        <end position="618"/>
    </location>
</feature>
<evidence type="ECO:0000259" key="3">
    <source>
        <dbReference type="Pfam" id="PF08241"/>
    </source>
</evidence>
<feature type="compositionally biased region" description="Basic and acidic residues" evidence="1">
    <location>
        <begin position="247"/>
        <end position="261"/>
    </location>
</feature>
<protein>
    <recommendedName>
        <fullName evidence="3">Methyltransferase type 11 domain-containing protein</fullName>
    </recommendedName>
</protein>
<feature type="compositionally biased region" description="Acidic residues" evidence="1">
    <location>
        <begin position="175"/>
        <end position="245"/>
    </location>
</feature>
<dbReference type="Pfam" id="PF08241">
    <property type="entry name" value="Methyltransf_11"/>
    <property type="match status" value="1"/>
</dbReference>